<proteinExistence type="inferred from homology"/>
<organism evidence="10 11">
    <name type="scientific">Micromonospora rubida</name>
    <dbReference type="NCBI Taxonomy" id="2697657"/>
    <lineage>
        <taxon>Bacteria</taxon>
        <taxon>Bacillati</taxon>
        <taxon>Actinomycetota</taxon>
        <taxon>Actinomycetes</taxon>
        <taxon>Micromonosporales</taxon>
        <taxon>Micromonosporaceae</taxon>
        <taxon>Micromonospora</taxon>
    </lineage>
</organism>
<dbReference type="SUPFAM" id="SSF161098">
    <property type="entry name" value="MetI-like"/>
    <property type="match status" value="1"/>
</dbReference>
<evidence type="ECO:0000256" key="1">
    <source>
        <dbReference type="ARBA" id="ARBA00004651"/>
    </source>
</evidence>
<evidence type="ECO:0000259" key="9">
    <source>
        <dbReference type="PROSITE" id="PS50928"/>
    </source>
</evidence>
<comment type="similarity">
    <text evidence="7">Belongs to the binding-protein-dependent transport system permease family.</text>
</comment>
<feature type="transmembrane region" description="Helical" evidence="7">
    <location>
        <begin position="298"/>
        <end position="317"/>
    </location>
</feature>
<dbReference type="PROSITE" id="PS50928">
    <property type="entry name" value="ABC_TM1"/>
    <property type="match status" value="1"/>
</dbReference>
<dbReference type="Gene3D" id="1.10.3720.10">
    <property type="entry name" value="MetI-like"/>
    <property type="match status" value="1"/>
</dbReference>
<dbReference type="EMBL" id="JBIRPU010000001">
    <property type="protein sequence ID" value="MFI0791557.1"/>
    <property type="molecule type" value="Genomic_DNA"/>
</dbReference>
<dbReference type="Pfam" id="PF00528">
    <property type="entry name" value="BPD_transp_1"/>
    <property type="match status" value="1"/>
</dbReference>
<evidence type="ECO:0000256" key="5">
    <source>
        <dbReference type="ARBA" id="ARBA00022989"/>
    </source>
</evidence>
<dbReference type="Proteomes" id="UP001611075">
    <property type="component" value="Unassembled WGS sequence"/>
</dbReference>
<dbReference type="PANTHER" id="PTHR30193:SF37">
    <property type="entry name" value="INNER MEMBRANE ABC TRANSPORTER PERMEASE PROTEIN YCJO"/>
    <property type="match status" value="1"/>
</dbReference>
<evidence type="ECO:0000313" key="10">
    <source>
        <dbReference type="EMBL" id="MFI0791557.1"/>
    </source>
</evidence>
<keyword evidence="2 7" id="KW-0813">Transport</keyword>
<feature type="compositionally biased region" description="Polar residues" evidence="8">
    <location>
        <begin position="1"/>
        <end position="16"/>
    </location>
</feature>
<dbReference type="InterPro" id="IPR035906">
    <property type="entry name" value="MetI-like_sf"/>
</dbReference>
<reference evidence="10 11" key="1">
    <citation type="submission" date="2024-10" db="EMBL/GenBank/DDBJ databases">
        <title>The Natural Products Discovery Center: Release of the First 8490 Sequenced Strains for Exploring Actinobacteria Biosynthetic Diversity.</title>
        <authorList>
            <person name="Kalkreuter E."/>
            <person name="Kautsar S.A."/>
            <person name="Yang D."/>
            <person name="Bader C.D."/>
            <person name="Teijaro C.N."/>
            <person name="Fluegel L."/>
            <person name="Davis C.M."/>
            <person name="Simpson J.R."/>
            <person name="Lauterbach L."/>
            <person name="Steele A.D."/>
            <person name="Gui C."/>
            <person name="Meng S."/>
            <person name="Li G."/>
            <person name="Viehrig K."/>
            <person name="Ye F."/>
            <person name="Su P."/>
            <person name="Kiefer A.F."/>
            <person name="Nichols A."/>
            <person name="Cepeda A.J."/>
            <person name="Yan W."/>
            <person name="Fan B."/>
            <person name="Jiang Y."/>
            <person name="Adhikari A."/>
            <person name="Zheng C.-J."/>
            <person name="Schuster L."/>
            <person name="Cowan T.M."/>
            <person name="Smanski M.J."/>
            <person name="Chevrette M.G."/>
            <person name="De Carvalho L.P.S."/>
            <person name="Shen B."/>
        </authorList>
    </citation>
    <scope>NUCLEOTIDE SEQUENCE [LARGE SCALE GENOMIC DNA]</scope>
    <source>
        <strain evidence="10 11">NPDC021253</strain>
    </source>
</reference>
<feature type="compositionally biased region" description="Basic residues" evidence="8">
    <location>
        <begin position="24"/>
        <end position="35"/>
    </location>
</feature>
<dbReference type="RefSeq" id="WP_396676232.1">
    <property type="nucleotide sequence ID" value="NZ_JBIRPU010000001.1"/>
</dbReference>
<feature type="transmembrane region" description="Helical" evidence="7">
    <location>
        <begin position="239"/>
        <end position="258"/>
    </location>
</feature>
<name>A0ABW7SH44_9ACTN</name>
<keyword evidence="4 7" id="KW-0812">Transmembrane</keyword>
<keyword evidence="6 7" id="KW-0472">Membrane</keyword>
<evidence type="ECO:0000256" key="3">
    <source>
        <dbReference type="ARBA" id="ARBA00022475"/>
    </source>
</evidence>
<dbReference type="InterPro" id="IPR000515">
    <property type="entry name" value="MetI-like"/>
</dbReference>
<keyword evidence="11" id="KW-1185">Reference proteome</keyword>
<evidence type="ECO:0000313" key="11">
    <source>
        <dbReference type="Proteomes" id="UP001611075"/>
    </source>
</evidence>
<dbReference type="InterPro" id="IPR051393">
    <property type="entry name" value="ABC_transporter_permease"/>
</dbReference>
<feature type="domain" description="ABC transmembrane type-1" evidence="9">
    <location>
        <begin position="100"/>
        <end position="316"/>
    </location>
</feature>
<comment type="caution">
    <text evidence="10">The sequence shown here is derived from an EMBL/GenBank/DDBJ whole genome shotgun (WGS) entry which is preliminary data.</text>
</comment>
<evidence type="ECO:0000256" key="8">
    <source>
        <dbReference type="SAM" id="MobiDB-lite"/>
    </source>
</evidence>
<evidence type="ECO:0000256" key="7">
    <source>
        <dbReference type="RuleBase" id="RU363032"/>
    </source>
</evidence>
<sequence>MTTNTQTAPARGGTSSPAGPGDRRPRRPRAGGPGLRHRWRDLASRWVFLAPALVILAAVLAYPLFYTVWISFSELDLATFTPARSVGWMNYRTVLEDPGFLNSLKVTGVYLALALPLQMLLGFGIAFLLNVEWRGRGVLRALFLIPMVVVPVVAGGVWKMLLDPLWGFVNYVLGLVGIGPVNWLSDPTLAMVSLVLIDTWRWTPFVVLIASAGIMSLPGDVLEAARVDGAGWWATLRKIVLPLLAPVILAAFIVRWLGAVKMFDIALAATKGGPGQATDVVNLYIYEKAFRSLEFGTASSMATMVLAITMVLTFLFLRLNRYLEKRW</sequence>
<evidence type="ECO:0000256" key="6">
    <source>
        <dbReference type="ARBA" id="ARBA00023136"/>
    </source>
</evidence>
<feature type="transmembrane region" description="Helical" evidence="7">
    <location>
        <begin position="199"/>
        <end position="218"/>
    </location>
</feature>
<dbReference type="PANTHER" id="PTHR30193">
    <property type="entry name" value="ABC TRANSPORTER PERMEASE PROTEIN"/>
    <property type="match status" value="1"/>
</dbReference>
<keyword evidence="5 7" id="KW-1133">Transmembrane helix</keyword>
<keyword evidence="3" id="KW-1003">Cell membrane</keyword>
<feature type="transmembrane region" description="Helical" evidence="7">
    <location>
        <begin position="108"/>
        <end position="129"/>
    </location>
</feature>
<feature type="transmembrane region" description="Helical" evidence="7">
    <location>
        <begin position="46"/>
        <end position="72"/>
    </location>
</feature>
<evidence type="ECO:0000256" key="2">
    <source>
        <dbReference type="ARBA" id="ARBA00022448"/>
    </source>
</evidence>
<gene>
    <name evidence="10" type="ORF">ACH4OY_02465</name>
</gene>
<evidence type="ECO:0000256" key="4">
    <source>
        <dbReference type="ARBA" id="ARBA00022692"/>
    </source>
</evidence>
<feature type="transmembrane region" description="Helical" evidence="7">
    <location>
        <begin position="141"/>
        <end position="161"/>
    </location>
</feature>
<protein>
    <submittedName>
        <fullName evidence="10">Carbohydrate ABC transporter permease</fullName>
    </submittedName>
</protein>
<dbReference type="CDD" id="cd06261">
    <property type="entry name" value="TM_PBP2"/>
    <property type="match status" value="1"/>
</dbReference>
<accession>A0ABW7SH44</accession>
<feature type="region of interest" description="Disordered" evidence="8">
    <location>
        <begin position="1"/>
        <end position="35"/>
    </location>
</feature>
<dbReference type="SUPFAM" id="SSF160964">
    <property type="entry name" value="MalF N-terminal region-like"/>
    <property type="match status" value="1"/>
</dbReference>
<comment type="subcellular location">
    <subcellularLocation>
        <location evidence="1 7">Cell membrane</location>
        <topology evidence="1 7">Multi-pass membrane protein</topology>
    </subcellularLocation>
</comment>